<keyword evidence="4 14" id="KW-0812">Transmembrane</keyword>
<keyword evidence="3" id="KW-0813">Transport</keyword>
<keyword evidence="6" id="KW-0530">Neurotransmitter biosynthesis</keyword>
<feature type="transmembrane region" description="Helical" evidence="14">
    <location>
        <begin position="74"/>
        <end position="93"/>
    </location>
</feature>
<dbReference type="PANTHER" id="PTHR45897:SF4">
    <property type="entry name" value="HIGH-AFFINITY CHOLINE TRANSPORTER 1"/>
    <property type="match status" value="1"/>
</dbReference>
<dbReference type="Gene3D" id="1.20.1730.10">
    <property type="entry name" value="Sodium/glucose cotransporter"/>
    <property type="match status" value="1"/>
</dbReference>
<keyword evidence="10 14" id="KW-0472">Membrane</keyword>
<keyword evidence="8" id="KW-0915">Sodium</keyword>
<keyword evidence="12" id="KW-0739">Sodium transport</keyword>
<keyword evidence="5" id="KW-0769">Symport</keyword>
<evidence type="ECO:0000256" key="5">
    <source>
        <dbReference type="ARBA" id="ARBA00022847"/>
    </source>
</evidence>
<evidence type="ECO:0000256" key="11">
    <source>
        <dbReference type="ARBA" id="ARBA00023180"/>
    </source>
</evidence>
<evidence type="ECO:0000256" key="2">
    <source>
        <dbReference type="ARBA" id="ARBA00006434"/>
    </source>
</evidence>
<keyword evidence="11" id="KW-0325">Glycoprotein</keyword>
<keyword evidence="9" id="KW-0406">Ion transport</keyword>
<comment type="subcellular location">
    <subcellularLocation>
        <location evidence="1">Membrane</location>
        <topology evidence="1">Multi-pass membrane protein</topology>
    </subcellularLocation>
</comment>
<evidence type="ECO:0000256" key="12">
    <source>
        <dbReference type="ARBA" id="ARBA00023201"/>
    </source>
</evidence>
<evidence type="ECO:0000313" key="15">
    <source>
        <dbReference type="Proteomes" id="UP000887577"/>
    </source>
</evidence>
<dbReference type="InterPro" id="IPR052244">
    <property type="entry name" value="Choline_transporter"/>
</dbReference>
<dbReference type="WBParaSite" id="PSU_v2.g19258.t1">
    <property type="protein sequence ID" value="PSU_v2.g19258.t1"/>
    <property type="gene ID" value="PSU_v2.g19258"/>
</dbReference>
<dbReference type="InterPro" id="IPR038377">
    <property type="entry name" value="Na/Glc_symporter_sf"/>
</dbReference>
<protein>
    <submittedName>
        <fullName evidence="16">Uncharacterized protein</fullName>
    </submittedName>
</protein>
<evidence type="ECO:0000256" key="14">
    <source>
        <dbReference type="SAM" id="Phobius"/>
    </source>
</evidence>
<dbReference type="AlphaFoldDB" id="A0A914YK61"/>
<dbReference type="InterPro" id="IPR001734">
    <property type="entry name" value="Na/solute_symporter"/>
</dbReference>
<dbReference type="PROSITE" id="PS50283">
    <property type="entry name" value="NA_SOLUT_SYMP_3"/>
    <property type="match status" value="1"/>
</dbReference>
<dbReference type="GO" id="GO:0008292">
    <property type="term" value="P:acetylcholine biosynthetic process"/>
    <property type="evidence" value="ECO:0007669"/>
    <property type="project" value="TreeGrafter"/>
</dbReference>
<dbReference type="Pfam" id="PF00474">
    <property type="entry name" value="SSF"/>
    <property type="match status" value="1"/>
</dbReference>
<evidence type="ECO:0000256" key="13">
    <source>
        <dbReference type="RuleBase" id="RU362091"/>
    </source>
</evidence>
<evidence type="ECO:0000256" key="3">
    <source>
        <dbReference type="ARBA" id="ARBA00022448"/>
    </source>
</evidence>
<keyword evidence="15" id="KW-1185">Reference proteome</keyword>
<dbReference type="GO" id="GO:0005307">
    <property type="term" value="F:choline:sodium symporter activity"/>
    <property type="evidence" value="ECO:0007669"/>
    <property type="project" value="TreeGrafter"/>
</dbReference>
<dbReference type="GO" id="GO:0005886">
    <property type="term" value="C:plasma membrane"/>
    <property type="evidence" value="ECO:0007669"/>
    <property type="project" value="TreeGrafter"/>
</dbReference>
<comment type="similarity">
    <text evidence="2 13">Belongs to the sodium:solute symporter (SSF) (TC 2.A.21) family.</text>
</comment>
<dbReference type="PANTHER" id="PTHR45897">
    <property type="entry name" value="HIGH-AFFINITY CHOLINE TRANSPORTER 1"/>
    <property type="match status" value="1"/>
</dbReference>
<feature type="transmembrane region" description="Helical" evidence="14">
    <location>
        <begin position="5"/>
        <end position="24"/>
    </location>
</feature>
<evidence type="ECO:0000256" key="4">
    <source>
        <dbReference type="ARBA" id="ARBA00022692"/>
    </source>
</evidence>
<proteinExistence type="inferred from homology"/>
<feature type="transmembrane region" description="Helical" evidence="14">
    <location>
        <begin position="108"/>
        <end position="130"/>
    </location>
</feature>
<evidence type="ECO:0000256" key="6">
    <source>
        <dbReference type="ARBA" id="ARBA00022979"/>
    </source>
</evidence>
<keyword evidence="7 14" id="KW-1133">Transmembrane helix</keyword>
<accession>A0A914YK61</accession>
<feature type="transmembrane region" description="Helical" evidence="14">
    <location>
        <begin position="30"/>
        <end position="48"/>
    </location>
</feature>
<reference evidence="16" key="1">
    <citation type="submission" date="2022-11" db="UniProtKB">
        <authorList>
            <consortium name="WormBaseParasite"/>
        </authorList>
    </citation>
    <scope>IDENTIFICATION</scope>
</reference>
<sequence length="189" mass="20920">MDISVILSAAIAVGYTFVGGLYAVAYTDVVQLFCIFIGLWVCIPAAIWEDKTADISQNASAWLGEIGGFREKSLWIDSMLLLIFGGIPWQVYFQRVLSSKTSAGAQKLSFIAGVGCILMAIPPALIGAIARNTDWRLTEYSPWRNGTKSATIPPDQTNMVVPLVFQYLTPKWVSFIGFNVRTQYLEAYY</sequence>
<dbReference type="Proteomes" id="UP000887577">
    <property type="component" value="Unplaced"/>
</dbReference>
<evidence type="ECO:0000256" key="1">
    <source>
        <dbReference type="ARBA" id="ARBA00004141"/>
    </source>
</evidence>
<organism evidence="15 16">
    <name type="scientific">Panagrolaimus superbus</name>
    <dbReference type="NCBI Taxonomy" id="310955"/>
    <lineage>
        <taxon>Eukaryota</taxon>
        <taxon>Metazoa</taxon>
        <taxon>Ecdysozoa</taxon>
        <taxon>Nematoda</taxon>
        <taxon>Chromadorea</taxon>
        <taxon>Rhabditida</taxon>
        <taxon>Tylenchina</taxon>
        <taxon>Panagrolaimomorpha</taxon>
        <taxon>Panagrolaimoidea</taxon>
        <taxon>Panagrolaimidae</taxon>
        <taxon>Panagrolaimus</taxon>
    </lineage>
</organism>
<evidence type="ECO:0000313" key="16">
    <source>
        <dbReference type="WBParaSite" id="PSU_v2.g19258.t1"/>
    </source>
</evidence>
<evidence type="ECO:0000256" key="10">
    <source>
        <dbReference type="ARBA" id="ARBA00023136"/>
    </source>
</evidence>
<name>A0A914YK61_9BILA</name>
<evidence type="ECO:0000256" key="7">
    <source>
        <dbReference type="ARBA" id="ARBA00022989"/>
    </source>
</evidence>
<evidence type="ECO:0000256" key="9">
    <source>
        <dbReference type="ARBA" id="ARBA00023065"/>
    </source>
</evidence>
<evidence type="ECO:0000256" key="8">
    <source>
        <dbReference type="ARBA" id="ARBA00023053"/>
    </source>
</evidence>